<reference evidence="3" key="1">
    <citation type="journal article" date="2019" name="Int. J. Syst. Evol. Microbiol.">
        <title>The Global Catalogue of Microorganisms (GCM) 10K type strain sequencing project: providing services to taxonomists for standard genome sequencing and annotation.</title>
        <authorList>
            <consortium name="The Broad Institute Genomics Platform"/>
            <consortium name="The Broad Institute Genome Sequencing Center for Infectious Disease"/>
            <person name="Wu L."/>
            <person name="Ma J."/>
        </authorList>
    </citation>
    <scope>NUCLEOTIDE SEQUENCE [LARGE SCALE GENOMIC DNA]</scope>
    <source>
        <strain evidence="3">JCM 17714</strain>
    </source>
</reference>
<name>A0ABP8VDV6_9HYPH</name>
<evidence type="ECO:0008006" key="4">
    <source>
        <dbReference type="Google" id="ProtNLM"/>
    </source>
</evidence>
<evidence type="ECO:0000256" key="1">
    <source>
        <dbReference type="SAM" id="Phobius"/>
    </source>
</evidence>
<proteinExistence type="predicted"/>
<gene>
    <name evidence="2" type="ORF">GCM10023262_05100</name>
</gene>
<feature type="transmembrane region" description="Helical" evidence="1">
    <location>
        <begin position="94"/>
        <end position="116"/>
    </location>
</feature>
<keyword evidence="1" id="KW-0812">Transmembrane</keyword>
<organism evidence="2 3">
    <name type="scientific">Bartonella pachyuromydis</name>
    <dbReference type="NCBI Taxonomy" id="931097"/>
    <lineage>
        <taxon>Bacteria</taxon>
        <taxon>Pseudomonadati</taxon>
        <taxon>Pseudomonadota</taxon>
        <taxon>Alphaproteobacteria</taxon>
        <taxon>Hyphomicrobiales</taxon>
        <taxon>Bartonellaceae</taxon>
        <taxon>Bartonella</taxon>
    </lineage>
</organism>
<keyword evidence="3" id="KW-1185">Reference proteome</keyword>
<accession>A0ABP8VDV6</accession>
<dbReference type="EMBL" id="BAABJA010000002">
    <property type="protein sequence ID" value="GAA4660343.1"/>
    <property type="molecule type" value="Genomic_DNA"/>
</dbReference>
<dbReference type="Proteomes" id="UP001501699">
    <property type="component" value="Unassembled WGS sequence"/>
</dbReference>
<keyword evidence="1" id="KW-0472">Membrane</keyword>
<sequence length="121" mass="13101">MIKIFKNNLLNIFIVVAFFLSQVVNVHANHLNIDHQKENIAVSVIEQGKQKAINIATLFVPNAFHETKNDVAAEGKIEKVLGSYTLGIFTEAGALGFGFATGFIMSVLSAIIGWAIGKTKA</sequence>
<protein>
    <recommendedName>
        <fullName evidence="4">Protein-disulfide reductase</fullName>
    </recommendedName>
</protein>
<evidence type="ECO:0000313" key="3">
    <source>
        <dbReference type="Proteomes" id="UP001501699"/>
    </source>
</evidence>
<comment type="caution">
    <text evidence="2">The sequence shown here is derived from an EMBL/GenBank/DDBJ whole genome shotgun (WGS) entry which is preliminary data.</text>
</comment>
<dbReference type="RefSeq" id="WP_345118542.1">
    <property type="nucleotide sequence ID" value="NZ_BAABJA010000002.1"/>
</dbReference>
<keyword evidence="1" id="KW-1133">Transmembrane helix</keyword>
<evidence type="ECO:0000313" key="2">
    <source>
        <dbReference type="EMBL" id="GAA4660343.1"/>
    </source>
</evidence>